<evidence type="ECO:0000313" key="2">
    <source>
        <dbReference type="Proteomes" id="UP000683360"/>
    </source>
</evidence>
<name>A0A8S3QSW1_MYTED</name>
<sequence>MLGKTCLLRRLMNEEIDDVHTDRLILKEEKCLVNVKTGKWHFTTYCGFWDFAGQKEFYATHQTFLSANAVYLLVVDISKDFTTKTYNKMIEKEFDSIEEDTEKRKRGFKDYLNKDMSIQKKRGHLRKPHFLSNMVPSDSKQEFEELRNDMLCQARTLPNWEEHLPVRWIVLQKKFSRIKATKPCCTLRLKI</sequence>
<reference evidence="1" key="1">
    <citation type="submission" date="2021-03" db="EMBL/GenBank/DDBJ databases">
        <authorList>
            <person name="Bekaert M."/>
        </authorList>
    </citation>
    <scope>NUCLEOTIDE SEQUENCE</scope>
</reference>
<dbReference type="EC" id="2.7.11.1" evidence="1"/>
<dbReference type="EMBL" id="CAJPWZ010000730">
    <property type="protein sequence ID" value="CAG2200020.1"/>
    <property type="molecule type" value="Genomic_DNA"/>
</dbReference>
<gene>
    <name evidence="1" type="ORF">MEDL_14657</name>
</gene>
<comment type="caution">
    <text evidence="1">The sequence shown here is derived from an EMBL/GenBank/DDBJ whole genome shotgun (WGS) entry which is preliminary data.</text>
</comment>
<dbReference type="Pfam" id="PF08477">
    <property type="entry name" value="Roc"/>
    <property type="match status" value="1"/>
</dbReference>
<dbReference type="Gene3D" id="3.40.50.300">
    <property type="entry name" value="P-loop containing nucleotide triphosphate hydrolases"/>
    <property type="match status" value="1"/>
</dbReference>
<dbReference type="AlphaFoldDB" id="A0A8S3QSW1"/>
<dbReference type="Proteomes" id="UP000683360">
    <property type="component" value="Unassembled WGS sequence"/>
</dbReference>
<accession>A0A8S3QSW1</accession>
<protein>
    <submittedName>
        <fullName evidence="1">LRRK2</fullName>
        <ecNumber evidence="1">2.7.11.1</ecNumber>
    </submittedName>
</protein>
<proteinExistence type="predicted"/>
<keyword evidence="2" id="KW-1185">Reference proteome</keyword>
<dbReference type="SUPFAM" id="SSF52540">
    <property type="entry name" value="P-loop containing nucleoside triphosphate hydrolases"/>
    <property type="match status" value="1"/>
</dbReference>
<dbReference type="InterPro" id="IPR027417">
    <property type="entry name" value="P-loop_NTPase"/>
</dbReference>
<organism evidence="1 2">
    <name type="scientific">Mytilus edulis</name>
    <name type="common">Blue mussel</name>
    <dbReference type="NCBI Taxonomy" id="6550"/>
    <lineage>
        <taxon>Eukaryota</taxon>
        <taxon>Metazoa</taxon>
        <taxon>Spiralia</taxon>
        <taxon>Lophotrochozoa</taxon>
        <taxon>Mollusca</taxon>
        <taxon>Bivalvia</taxon>
        <taxon>Autobranchia</taxon>
        <taxon>Pteriomorphia</taxon>
        <taxon>Mytilida</taxon>
        <taxon>Mytiloidea</taxon>
        <taxon>Mytilidae</taxon>
        <taxon>Mytilinae</taxon>
        <taxon>Mytilus</taxon>
    </lineage>
</organism>
<dbReference type="OrthoDB" id="6109278at2759"/>
<dbReference type="GO" id="GO:0004674">
    <property type="term" value="F:protein serine/threonine kinase activity"/>
    <property type="evidence" value="ECO:0007669"/>
    <property type="project" value="UniProtKB-EC"/>
</dbReference>
<keyword evidence="1" id="KW-0808">Transferase</keyword>
<evidence type="ECO:0000313" key="1">
    <source>
        <dbReference type="EMBL" id="CAG2200020.1"/>
    </source>
</evidence>